<keyword evidence="3" id="KW-1185">Reference proteome</keyword>
<dbReference type="EMBL" id="JAUKUA010000007">
    <property type="protein sequence ID" value="KAK0705030.1"/>
    <property type="molecule type" value="Genomic_DNA"/>
</dbReference>
<evidence type="ECO:0000313" key="2">
    <source>
        <dbReference type="EMBL" id="KAK0705030.1"/>
    </source>
</evidence>
<feature type="region of interest" description="Disordered" evidence="1">
    <location>
        <begin position="162"/>
        <end position="187"/>
    </location>
</feature>
<accession>A0AA39ZWR0</accession>
<organism evidence="2 3">
    <name type="scientific">Lasiosphaeris hirsuta</name>
    <dbReference type="NCBI Taxonomy" id="260670"/>
    <lineage>
        <taxon>Eukaryota</taxon>
        <taxon>Fungi</taxon>
        <taxon>Dikarya</taxon>
        <taxon>Ascomycota</taxon>
        <taxon>Pezizomycotina</taxon>
        <taxon>Sordariomycetes</taxon>
        <taxon>Sordariomycetidae</taxon>
        <taxon>Sordariales</taxon>
        <taxon>Lasiosphaeriaceae</taxon>
        <taxon>Lasiosphaeris</taxon>
    </lineage>
</organism>
<sequence length="201" mass="22559">MFCNVLRCAMRDVRPWATPCSEPLPAGKSGGVRNYRNTMFQAIVSPARPRGFKEIQCKVKTTDKGSLLSSFAKADSHHTDERSRNTQQLTYINHRASGHVQGSLVLTTRAWRFQRGAPMTWGALTLEVAPASNPTRQLPRFNSVDPMRCTYTNYLNTYTDPIQHTNLHSHNTNLRRPQQREAGTQSDLEAAQARATLGMST</sequence>
<evidence type="ECO:0000256" key="1">
    <source>
        <dbReference type="SAM" id="MobiDB-lite"/>
    </source>
</evidence>
<name>A0AA39ZWR0_9PEZI</name>
<evidence type="ECO:0000313" key="3">
    <source>
        <dbReference type="Proteomes" id="UP001172102"/>
    </source>
</evidence>
<gene>
    <name evidence="2" type="ORF">B0H67DRAFT_368817</name>
</gene>
<dbReference type="Proteomes" id="UP001172102">
    <property type="component" value="Unassembled WGS sequence"/>
</dbReference>
<reference evidence="2" key="1">
    <citation type="submission" date="2023-06" db="EMBL/GenBank/DDBJ databases">
        <title>Genome-scale phylogeny and comparative genomics of the fungal order Sordariales.</title>
        <authorList>
            <consortium name="Lawrence Berkeley National Laboratory"/>
            <person name="Hensen N."/>
            <person name="Bonometti L."/>
            <person name="Westerberg I."/>
            <person name="Brannstrom I.O."/>
            <person name="Guillou S."/>
            <person name="Cros-Aarteil S."/>
            <person name="Calhoun S."/>
            <person name="Haridas S."/>
            <person name="Kuo A."/>
            <person name="Mondo S."/>
            <person name="Pangilinan J."/>
            <person name="Riley R."/>
            <person name="Labutti K."/>
            <person name="Andreopoulos B."/>
            <person name="Lipzen A."/>
            <person name="Chen C."/>
            <person name="Yanf M."/>
            <person name="Daum C."/>
            <person name="Ng V."/>
            <person name="Clum A."/>
            <person name="Steindorff A."/>
            <person name="Ohm R."/>
            <person name="Martin F."/>
            <person name="Silar P."/>
            <person name="Natvig D."/>
            <person name="Lalanne C."/>
            <person name="Gautier V."/>
            <person name="Ament-Velasquez S.L."/>
            <person name="Kruys A."/>
            <person name="Hutchinson M.I."/>
            <person name="Powell A.J."/>
            <person name="Barry K."/>
            <person name="Miller A.N."/>
            <person name="Grigoriev I.V."/>
            <person name="Debuchy R."/>
            <person name="Gladieux P."/>
            <person name="Thoren M.H."/>
            <person name="Johannesson H."/>
        </authorList>
    </citation>
    <scope>NUCLEOTIDE SEQUENCE</scope>
    <source>
        <strain evidence="2">SMH4607-1</strain>
    </source>
</reference>
<proteinExistence type="predicted"/>
<protein>
    <submittedName>
        <fullName evidence="2">Uncharacterized protein</fullName>
    </submittedName>
</protein>
<comment type="caution">
    <text evidence="2">The sequence shown here is derived from an EMBL/GenBank/DDBJ whole genome shotgun (WGS) entry which is preliminary data.</text>
</comment>
<dbReference type="AlphaFoldDB" id="A0AA39ZWR0"/>